<dbReference type="Proteomes" id="UP000813423">
    <property type="component" value="Unassembled WGS sequence"/>
</dbReference>
<dbReference type="Pfam" id="PF10685">
    <property type="entry name" value="KGG"/>
    <property type="match status" value="2"/>
</dbReference>
<dbReference type="InterPro" id="IPR019626">
    <property type="entry name" value="Stress-induced_KGG_rpt"/>
</dbReference>
<name>A0A229XZJ5_ASPFM</name>
<comment type="caution">
    <text evidence="2">The sequence shown here is derived from an EMBL/GenBank/DDBJ whole genome shotgun (WGS) entry which is preliminary data.</text>
</comment>
<protein>
    <recommendedName>
        <fullName evidence="4">Conidiation-specific protein Con-10</fullName>
    </recommendedName>
</protein>
<feature type="compositionally biased region" description="Basic and acidic residues" evidence="1">
    <location>
        <begin position="71"/>
        <end position="82"/>
    </location>
</feature>
<sequence length="125" mass="13737">MQCSLFRPHLLSNRLGRSPSLWRTTTARVATRADHHPNPGNFANRPKEELSEIGRKGGRKGGRARGVGGFHDMDPEKQHEIASRGGRATNKAAEQAEKHLGVAGERRHTHEPSAASPGFEESWTV</sequence>
<organism evidence="2 3">
    <name type="scientific">Aspergillus fumigatus</name>
    <name type="common">Neosartorya fumigata</name>
    <dbReference type="NCBI Taxonomy" id="746128"/>
    <lineage>
        <taxon>Eukaryota</taxon>
        <taxon>Fungi</taxon>
        <taxon>Dikarya</taxon>
        <taxon>Ascomycota</taxon>
        <taxon>Pezizomycotina</taxon>
        <taxon>Eurotiomycetes</taxon>
        <taxon>Eurotiomycetidae</taxon>
        <taxon>Eurotiales</taxon>
        <taxon>Aspergillaceae</taxon>
        <taxon>Aspergillus</taxon>
        <taxon>Aspergillus subgen. Fumigati</taxon>
    </lineage>
</organism>
<accession>A0A229XZJ5</accession>
<reference evidence="2" key="1">
    <citation type="submission" date="2021-08" db="EMBL/GenBank/DDBJ databases">
        <title>Global Aspergillus fumigatus from environmental and clinical sources.</title>
        <authorList>
            <person name="Barber A."/>
            <person name="Sae-Ong T."/>
        </authorList>
    </citation>
    <scope>NUCLEOTIDE SEQUENCE</scope>
    <source>
        <strain evidence="2">NRZ-2016-071</strain>
    </source>
</reference>
<feature type="region of interest" description="Disordered" evidence="1">
    <location>
        <begin position="29"/>
        <end position="125"/>
    </location>
</feature>
<dbReference type="OMA" id="EQAEKHQ"/>
<gene>
    <name evidence="2" type="ORF">KXV57_009492</name>
</gene>
<feature type="compositionally biased region" description="Basic and acidic residues" evidence="1">
    <location>
        <begin position="94"/>
        <end position="111"/>
    </location>
</feature>
<evidence type="ECO:0000313" key="3">
    <source>
        <dbReference type="Proteomes" id="UP000813423"/>
    </source>
</evidence>
<evidence type="ECO:0000313" key="2">
    <source>
        <dbReference type="EMBL" id="KAH1898699.1"/>
    </source>
</evidence>
<evidence type="ECO:0000256" key="1">
    <source>
        <dbReference type="SAM" id="MobiDB-lite"/>
    </source>
</evidence>
<evidence type="ECO:0008006" key="4">
    <source>
        <dbReference type="Google" id="ProtNLM"/>
    </source>
</evidence>
<dbReference type="AlphaFoldDB" id="A0A229XZJ5"/>
<dbReference type="EMBL" id="JAIBSC010000092">
    <property type="protein sequence ID" value="KAH1898699.1"/>
    <property type="molecule type" value="Genomic_DNA"/>
</dbReference>
<feature type="compositionally biased region" description="Basic and acidic residues" evidence="1">
    <location>
        <begin position="45"/>
        <end position="55"/>
    </location>
</feature>
<proteinExistence type="predicted"/>